<evidence type="ECO:0000256" key="10">
    <source>
        <dbReference type="ARBA" id="ARBA00038489"/>
    </source>
</evidence>
<dbReference type="PANTHER" id="PTHR42801:SF4">
    <property type="entry name" value="AHPC_TSA FAMILY PROTEIN"/>
    <property type="match status" value="1"/>
</dbReference>
<evidence type="ECO:0000256" key="6">
    <source>
        <dbReference type="ARBA" id="ARBA00023002"/>
    </source>
</evidence>
<evidence type="ECO:0000256" key="8">
    <source>
        <dbReference type="ARBA" id="ARBA00023284"/>
    </source>
</evidence>
<proteinExistence type="inferred from homology"/>
<dbReference type="AlphaFoldDB" id="A0A1C4GY69"/>
<dbReference type="PROSITE" id="PS51352">
    <property type="entry name" value="THIOREDOXIN_2"/>
    <property type="match status" value="1"/>
</dbReference>
<protein>
    <recommendedName>
        <fullName evidence="3">thioredoxin-dependent peroxiredoxin</fullName>
        <ecNumber evidence="3">1.11.1.24</ecNumber>
    </recommendedName>
    <alternativeName>
        <fullName evidence="9">Thioredoxin peroxidase</fullName>
    </alternativeName>
    <alternativeName>
        <fullName evidence="11">Thioredoxin-dependent peroxiredoxin Bcp</fullName>
    </alternativeName>
</protein>
<evidence type="ECO:0000256" key="2">
    <source>
        <dbReference type="ARBA" id="ARBA00011245"/>
    </source>
</evidence>
<dbReference type="GO" id="GO:0008379">
    <property type="term" value="F:thioredoxin peroxidase activity"/>
    <property type="evidence" value="ECO:0007669"/>
    <property type="project" value="TreeGrafter"/>
</dbReference>
<evidence type="ECO:0000256" key="12">
    <source>
        <dbReference type="ARBA" id="ARBA00049091"/>
    </source>
</evidence>
<evidence type="ECO:0000256" key="4">
    <source>
        <dbReference type="ARBA" id="ARBA00022559"/>
    </source>
</evidence>
<keyword evidence="5" id="KW-0049">Antioxidant</keyword>
<dbReference type="Pfam" id="PF00578">
    <property type="entry name" value="AhpC-TSA"/>
    <property type="match status" value="1"/>
</dbReference>
<evidence type="ECO:0000313" key="15">
    <source>
        <dbReference type="Proteomes" id="UP000243661"/>
    </source>
</evidence>
<evidence type="ECO:0000259" key="13">
    <source>
        <dbReference type="PROSITE" id="PS51352"/>
    </source>
</evidence>
<evidence type="ECO:0000256" key="11">
    <source>
        <dbReference type="ARBA" id="ARBA00042639"/>
    </source>
</evidence>
<evidence type="ECO:0000256" key="7">
    <source>
        <dbReference type="ARBA" id="ARBA00023157"/>
    </source>
</evidence>
<dbReference type="Proteomes" id="UP000243661">
    <property type="component" value="Unassembled WGS sequence"/>
</dbReference>
<evidence type="ECO:0000256" key="9">
    <source>
        <dbReference type="ARBA" id="ARBA00032824"/>
    </source>
</evidence>
<keyword evidence="4" id="KW-0575">Peroxidase</keyword>
<name>A0A1C4GY69_9GAMM</name>
<dbReference type="EC" id="1.11.1.24" evidence="3"/>
<comment type="similarity">
    <text evidence="10">Belongs to the peroxiredoxin family. BCP/PrxQ subfamily.</text>
</comment>
<feature type="domain" description="Thioredoxin" evidence="13">
    <location>
        <begin position="51"/>
        <end position="200"/>
    </location>
</feature>
<keyword evidence="8" id="KW-0676">Redox-active center</keyword>
<dbReference type="CDD" id="cd03017">
    <property type="entry name" value="PRX_BCP"/>
    <property type="match status" value="1"/>
</dbReference>
<sequence length="207" mass="23251">MILDESYKVYMMNYNKILNIGLVCISTTFGAITLGHAENSVLKKDVNSQKEWVGKIAPAFKLQDQNSKWHSLSQYKGKWVVLYFYPKDNSPGCTQEANQFKALYPQFLKNNAVVLGASLDDVKSHQKFSEKLGLPFPILADNNHHLATQLGIVRNLGVTKIAKRESFLIDPQGTIVYHYNSVNTQSHAGQVLADIQKLSKNNVKPVK</sequence>
<comment type="function">
    <text evidence="1">Thiol-specific peroxidase that catalyzes the reduction of hydrogen peroxide and organic hydroperoxides to water and alcohols, respectively. Plays a role in cell protection against oxidative stress by detoxifying peroxides and as sensor of hydrogen peroxide-mediated signaling events.</text>
</comment>
<dbReference type="InterPro" id="IPR036249">
    <property type="entry name" value="Thioredoxin-like_sf"/>
</dbReference>
<dbReference type="GO" id="GO:0005737">
    <property type="term" value="C:cytoplasm"/>
    <property type="evidence" value="ECO:0007669"/>
    <property type="project" value="TreeGrafter"/>
</dbReference>
<evidence type="ECO:0000256" key="3">
    <source>
        <dbReference type="ARBA" id="ARBA00013017"/>
    </source>
</evidence>
<dbReference type="PANTHER" id="PTHR42801">
    <property type="entry name" value="THIOREDOXIN-DEPENDENT PEROXIDE REDUCTASE"/>
    <property type="match status" value="1"/>
</dbReference>
<dbReference type="GO" id="GO:0045454">
    <property type="term" value="P:cell redox homeostasis"/>
    <property type="evidence" value="ECO:0007669"/>
    <property type="project" value="TreeGrafter"/>
</dbReference>
<comment type="catalytic activity">
    <reaction evidence="12">
        <text>a hydroperoxide + [thioredoxin]-dithiol = an alcohol + [thioredoxin]-disulfide + H2O</text>
        <dbReference type="Rhea" id="RHEA:62620"/>
        <dbReference type="Rhea" id="RHEA-COMP:10698"/>
        <dbReference type="Rhea" id="RHEA-COMP:10700"/>
        <dbReference type="ChEBI" id="CHEBI:15377"/>
        <dbReference type="ChEBI" id="CHEBI:29950"/>
        <dbReference type="ChEBI" id="CHEBI:30879"/>
        <dbReference type="ChEBI" id="CHEBI:35924"/>
        <dbReference type="ChEBI" id="CHEBI:50058"/>
        <dbReference type="EC" id="1.11.1.24"/>
    </reaction>
</comment>
<evidence type="ECO:0000313" key="14">
    <source>
        <dbReference type="EMBL" id="SCC73102.1"/>
    </source>
</evidence>
<dbReference type="GO" id="GO:0034599">
    <property type="term" value="P:cellular response to oxidative stress"/>
    <property type="evidence" value="ECO:0007669"/>
    <property type="project" value="TreeGrafter"/>
</dbReference>
<evidence type="ECO:0000256" key="1">
    <source>
        <dbReference type="ARBA" id="ARBA00003330"/>
    </source>
</evidence>
<evidence type="ECO:0000256" key="5">
    <source>
        <dbReference type="ARBA" id="ARBA00022862"/>
    </source>
</evidence>
<accession>A0A1C4GY69</accession>
<reference evidence="14 15" key="1">
    <citation type="submission" date="2016-08" db="EMBL/GenBank/DDBJ databases">
        <authorList>
            <person name="Seilhamer J.J."/>
        </authorList>
    </citation>
    <scope>NUCLEOTIDE SEQUENCE [LARGE SCALE GENOMIC DNA]</scope>
    <source>
        <strain evidence="14 15">ANC 4874</strain>
    </source>
</reference>
<organism evidence="14 15">
    <name type="scientific">Acinetobacter albensis</name>
    <dbReference type="NCBI Taxonomy" id="1673609"/>
    <lineage>
        <taxon>Bacteria</taxon>
        <taxon>Pseudomonadati</taxon>
        <taxon>Pseudomonadota</taxon>
        <taxon>Gammaproteobacteria</taxon>
        <taxon>Moraxellales</taxon>
        <taxon>Moraxellaceae</taxon>
        <taxon>Acinetobacter</taxon>
    </lineage>
</organism>
<dbReference type="FunFam" id="3.40.30.10:FF:000007">
    <property type="entry name" value="Thioredoxin-dependent thiol peroxidase"/>
    <property type="match status" value="1"/>
</dbReference>
<dbReference type="Gene3D" id="3.40.30.10">
    <property type="entry name" value="Glutaredoxin"/>
    <property type="match status" value="1"/>
</dbReference>
<comment type="subunit">
    <text evidence="2">Monomer.</text>
</comment>
<keyword evidence="7" id="KW-1015">Disulfide bond</keyword>
<gene>
    <name evidence="14" type="ORF">GA0116959_11546</name>
</gene>
<dbReference type="SUPFAM" id="SSF52833">
    <property type="entry name" value="Thioredoxin-like"/>
    <property type="match status" value="1"/>
</dbReference>
<keyword evidence="6" id="KW-0560">Oxidoreductase</keyword>
<dbReference type="InterPro" id="IPR013766">
    <property type="entry name" value="Thioredoxin_domain"/>
</dbReference>
<dbReference type="InterPro" id="IPR000866">
    <property type="entry name" value="AhpC/TSA"/>
</dbReference>
<dbReference type="EMBL" id="FMBK01000015">
    <property type="protein sequence ID" value="SCC73102.1"/>
    <property type="molecule type" value="Genomic_DNA"/>
</dbReference>
<dbReference type="InterPro" id="IPR050924">
    <property type="entry name" value="Peroxiredoxin_BCP/PrxQ"/>
</dbReference>